<dbReference type="KEGG" id="vg:24172031"/>
<dbReference type="EMBL" id="KJ019052">
    <property type="protein sequence ID" value="AIX20067.1"/>
    <property type="molecule type" value="Genomic_DNA"/>
</dbReference>
<organism evidence="1 2">
    <name type="scientific">Synechococcus phage ACG-2014f_Syn7803C7</name>
    <dbReference type="NCBI Taxonomy" id="2790345"/>
    <lineage>
        <taxon>Viruses</taxon>
        <taxon>Duplodnaviria</taxon>
        <taxon>Heunggongvirae</taxon>
        <taxon>Uroviricota</taxon>
        <taxon>Caudoviricetes</taxon>
        <taxon>Pantevenvirales</taxon>
        <taxon>Kyanoviridae</taxon>
        <taxon>Atlauavirus</taxon>
        <taxon>Atlauavirus acg2014f</taxon>
    </lineage>
</organism>
<accession>A0A0E3F0R3</accession>
<dbReference type="Proteomes" id="UP000185323">
    <property type="component" value="Segment"/>
</dbReference>
<keyword evidence="2" id="KW-1185">Reference proteome</keyword>
<gene>
    <name evidence="1" type="ORF">Syn7803C7_176</name>
</gene>
<proteinExistence type="predicted"/>
<evidence type="ECO:0000313" key="1">
    <source>
        <dbReference type="EMBL" id="AIX20067.1"/>
    </source>
</evidence>
<protein>
    <submittedName>
        <fullName evidence="1">Uncharacterized protein</fullName>
    </submittedName>
</protein>
<evidence type="ECO:0000313" key="2">
    <source>
        <dbReference type="Proteomes" id="UP000185323"/>
    </source>
</evidence>
<name>A0A0E3F0R3_9CAUD</name>
<reference evidence="1 2" key="1">
    <citation type="submission" date="2013-12" db="EMBL/GenBank/DDBJ databases">
        <title>Ecological redundancy of diverse viral populations within a natural community.</title>
        <authorList>
            <person name="Gregory A.C."/>
            <person name="LaButti K."/>
            <person name="Copeland A."/>
            <person name="Woyke T."/>
            <person name="Sullivan M.B."/>
        </authorList>
    </citation>
    <scope>NUCLEOTIDE SEQUENCE [LARGE SCALE GENOMIC DNA]</scope>
    <source>
        <strain evidence="1">Syn7803C7</strain>
    </source>
</reference>
<sequence>MDKPITVEEYQEAGKEFWPKYWYVAKELGENAKTEDVLHVMESLAGVVMVNRSNEKKEYSGMIGFNKSLEDNPLASATYHGQPVTECPPGTIYCNGECCDL</sequence>